<feature type="region of interest" description="Disordered" evidence="1">
    <location>
        <begin position="1"/>
        <end position="51"/>
    </location>
</feature>
<feature type="compositionally biased region" description="Polar residues" evidence="1">
    <location>
        <begin position="286"/>
        <end position="295"/>
    </location>
</feature>
<feature type="compositionally biased region" description="Basic and acidic residues" evidence="1">
    <location>
        <begin position="149"/>
        <end position="169"/>
    </location>
</feature>
<evidence type="ECO:0000313" key="3">
    <source>
        <dbReference type="WBParaSite" id="PSAMB.scaffold6322size9732.g28291.t1"/>
    </source>
</evidence>
<reference evidence="3" key="1">
    <citation type="submission" date="2022-11" db="UniProtKB">
        <authorList>
            <consortium name="WormBaseParasite"/>
        </authorList>
    </citation>
    <scope>IDENTIFICATION</scope>
</reference>
<name>A0A914X7C6_9BILA</name>
<dbReference type="AlphaFoldDB" id="A0A914X7C6"/>
<feature type="compositionally biased region" description="Low complexity" evidence="1">
    <location>
        <begin position="296"/>
        <end position="305"/>
    </location>
</feature>
<organism evidence="2 3">
    <name type="scientific">Plectus sambesii</name>
    <dbReference type="NCBI Taxonomy" id="2011161"/>
    <lineage>
        <taxon>Eukaryota</taxon>
        <taxon>Metazoa</taxon>
        <taxon>Ecdysozoa</taxon>
        <taxon>Nematoda</taxon>
        <taxon>Chromadorea</taxon>
        <taxon>Plectida</taxon>
        <taxon>Plectina</taxon>
        <taxon>Plectoidea</taxon>
        <taxon>Plectidae</taxon>
        <taxon>Plectus</taxon>
    </lineage>
</organism>
<sequence>MATPKRQGTMQQTVEEGCEFLKGEGADHLLPDVQDEDDGDHPPAPGRQGTMQVTAAEGIEFLKAAGEEKLLEIQGLLPTNGNGAAKRKHDDEDGNGNGDLLEGAEDDEESNGVPHMAKNGTMHATAKEGEQLLEWMGGAPDPSAKTRAQQRELDSEKDEPDVKKPKVVRDSTIQQTTKVSAAVICYSVNLAHVAARIFPNLKFIGLNTLNRQKRDTDAVKLACRLKPDLAYCPEAIEKKANEIRLSNRAYYGNEAESGAENEAIPLLRAENSGYSDDRNLPLPSESLGTNALNPQSSGSGSSSSGFVNGVAGPTNSGQTNSGSNATSGASSGAGLYHGPFVRPTEEQLMFWCDKGKAIAIERCQLPLIEPKYIEQCGAYFADCRYFFANGEPLRHLANQFTSQFGIGLSIGIGVPFYPVNRDGQVGVSVMGRADYGTWGGGWTDAIGVRDFYEQQREYGANWYDGIYGYREGWSVPIVRNFGVEGEGGTAVSVPINERNLGAPISVDTGYQVGPYFGYDDGVGVDWYHGGVSKTFSVNVPVAGVGVNTGIN</sequence>
<feature type="region of interest" description="Disordered" evidence="1">
    <location>
        <begin position="77"/>
        <end position="118"/>
    </location>
</feature>
<feature type="compositionally biased region" description="Basic and acidic residues" evidence="1">
    <location>
        <begin position="19"/>
        <end position="30"/>
    </location>
</feature>
<proteinExistence type="predicted"/>
<evidence type="ECO:0000256" key="1">
    <source>
        <dbReference type="SAM" id="MobiDB-lite"/>
    </source>
</evidence>
<dbReference type="Proteomes" id="UP000887566">
    <property type="component" value="Unplaced"/>
</dbReference>
<feature type="region of interest" description="Disordered" evidence="1">
    <location>
        <begin position="135"/>
        <end position="169"/>
    </location>
</feature>
<protein>
    <submittedName>
        <fullName evidence="3">Uncharacterized protein</fullName>
    </submittedName>
</protein>
<feature type="region of interest" description="Disordered" evidence="1">
    <location>
        <begin position="275"/>
        <end position="330"/>
    </location>
</feature>
<feature type="compositionally biased region" description="Low complexity" evidence="1">
    <location>
        <begin position="319"/>
        <end position="330"/>
    </location>
</feature>
<evidence type="ECO:0000313" key="2">
    <source>
        <dbReference type="Proteomes" id="UP000887566"/>
    </source>
</evidence>
<keyword evidence="2" id="KW-1185">Reference proteome</keyword>
<accession>A0A914X7C6</accession>
<feature type="compositionally biased region" description="Polar residues" evidence="1">
    <location>
        <begin position="1"/>
        <end position="14"/>
    </location>
</feature>
<dbReference type="WBParaSite" id="PSAMB.scaffold6322size9732.g28291.t1">
    <property type="protein sequence ID" value="PSAMB.scaffold6322size9732.g28291.t1"/>
    <property type="gene ID" value="PSAMB.scaffold6322size9732.g28291"/>
</dbReference>